<dbReference type="GO" id="GO:0003677">
    <property type="term" value="F:DNA binding"/>
    <property type="evidence" value="ECO:0007669"/>
    <property type="project" value="UniProtKB-KW"/>
</dbReference>
<dbReference type="EMBL" id="FMXB01000002">
    <property type="protein sequence ID" value="SDA41442.1"/>
    <property type="molecule type" value="Genomic_DNA"/>
</dbReference>
<dbReference type="PANTHER" id="PTHR33204:SF18">
    <property type="entry name" value="TRANSCRIPTIONAL REGULATORY PROTEIN"/>
    <property type="match status" value="1"/>
</dbReference>
<evidence type="ECO:0000256" key="1">
    <source>
        <dbReference type="ARBA" id="ARBA00023015"/>
    </source>
</evidence>
<organism evidence="5 6">
    <name type="scientific">Methanobrevibacter millerae</name>
    <dbReference type="NCBI Taxonomy" id="230361"/>
    <lineage>
        <taxon>Archaea</taxon>
        <taxon>Methanobacteriati</taxon>
        <taxon>Methanobacteriota</taxon>
        <taxon>Methanomada group</taxon>
        <taxon>Methanobacteria</taxon>
        <taxon>Methanobacteriales</taxon>
        <taxon>Methanobacteriaceae</taxon>
        <taxon>Methanobrevibacter</taxon>
    </lineage>
</organism>
<dbReference type="InterPro" id="IPR036390">
    <property type="entry name" value="WH_DNA-bd_sf"/>
</dbReference>
<sequence>MTYFDFELTHCPVELSLDIINRKWVLQIICDMFFGKTRFSEFQKERPEMSNKALSRSLKFMEEQGLIKKEGDEYFLTDKGKSLNKVIYDLVEFTLDNNKELYDEKTILKAKEGFRKQLLD</sequence>
<keyword evidence="3" id="KW-0804">Transcription</keyword>
<keyword evidence="2" id="KW-0238">DNA-binding</keyword>
<reference evidence="5 6" key="1">
    <citation type="submission" date="2016-10" db="EMBL/GenBank/DDBJ databases">
        <authorList>
            <person name="Varghese N."/>
            <person name="Submissions S."/>
        </authorList>
    </citation>
    <scope>NUCLEOTIDE SEQUENCE [LARGE SCALE GENOMIC DNA]</scope>
    <source>
        <strain evidence="5 6">DSM 16643</strain>
    </source>
</reference>
<dbReference type="SUPFAM" id="SSF46785">
    <property type="entry name" value="Winged helix' DNA-binding domain"/>
    <property type="match status" value="1"/>
</dbReference>
<evidence type="ECO:0000313" key="5">
    <source>
        <dbReference type="EMBL" id="SDA41442.1"/>
    </source>
</evidence>
<keyword evidence="1" id="KW-0805">Transcription regulation</keyword>
<name>A0A1G5V6F1_9EURY</name>
<evidence type="ECO:0000259" key="4">
    <source>
        <dbReference type="PROSITE" id="PS51118"/>
    </source>
</evidence>
<evidence type="ECO:0000256" key="2">
    <source>
        <dbReference type="ARBA" id="ARBA00023125"/>
    </source>
</evidence>
<dbReference type="Proteomes" id="UP000323439">
    <property type="component" value="Unassembled WGS sequence"/>
</dbReference>
<gene>
    <name evidence="5" type="ORF">SAMN02910315_00423</name>
</gene>
<evidence type="ECO:0000256" key="3">
    <source>
        <dbReference type="ARBA" id="ARBA00023163"/>
    </source>
</evidence>
<dbReference type="PROSITE" id="PS51118">
    <property type="entry name" value="HTH_HXLR"/>
    <property type="match status" value="1"/>
</dbReference>
<dbReference type="PANTHER" id="PTHR33204">
    <property type="entry name" value="TRANSCRIPTIONAL REGULATOR, MARR FAMILY"/>
    <property type="match status" value="1"/>
</dbReference>
<keyword evidence="6" id="KW-1185">Reference proteome</keyword>
<dbReference type="InterPro" id="IPR036388">
    <property type="entry name" value="WH-like_DNA-bd_sf"/>
</dbReference>
<dbReference type="InterPro" id="IPR002577">
    <property type="entry name" value="HTH_HxlR"/>
</dbReference>
<accession>A0A1G5V6F1</accession>
<dbReference type="Gene3D" id="1.10.10.10">
    <property type="entry name" value="Winged helix-like DNA-binding domain superfamily/Winged helix DNA-binding domain"/>
    <property type="match status" value="1"/>
</dbReference>
<dbReference type="AlphaFoldDB" id="A0A1G5V6F1"/>
<protein>
    <submittedName>
        <fullName evidence="5">Transcriptional regulator, HxlR family</fullName>
    </submittedName>
</protein>
<evidence type="ECO:0000313" key="6">
    <source>
        <dbReference type="Proteomes" id="UP000323439"/>
    </source>
</evidence>
<dbReference type="RefSeq" id="WP_149731055.1">
    <property type="nucleotide sequence ID" value="NZ_FMXB01000002.1"/>
</dbReference>
<proteinExistence type="predicted"/>
<feature type="domain" description="HTH hxlR-type" evidence="4">
    <location>
        <begin position="11"/>
        <end position="102"/>
    </location>
</feature>
<dbReference type="Pfam" id="PF01638">
    <property type="entry name" value="HxlR"/>
    <property type="match status" value="1"/>
</dbReference>